<gene>
    <name evidence="2" type="ORF">CLCR_03488</name>
</gene>
<feature type="domain" description="F-box" evidence="1">
    <location>
        <begin position="1"/>
        <end position="47"/>
    </location>
</feature>
<dbReference type="AlphaFoldDB" id="A0A1C1CHB6"/>
<name>A0A1C1CHB6_9EURO</name>
<comment type="caution">
    <text evidence="2">The sequence shown here is derived from an EMBL/GenBank/DDBJ whole genome shotgun (WGS) entry which is preliminary data.</text>
</comment>
<dbReference type="CDD" id="cd09917">
    <property type="entry name" value="F-box_SF"/>
    <property type="match status" value="1"/>
</dbReference>
<dbReference type="PROSITE" id="PS50181">
    <property type="entry name" value="FBOX"/>
    <property type="match status" value="1"/>
</dbReference>
<dbReference type="Proteomes" id="UP000094526">
    <property type="component" value="Unassembled WGS sequence"/>
</dbReference>
<protein>
    <recommendedName>
        <fullName evidence="1">F-box domain-containing protein</fullName>
    </recommendedName>
</protein>
<dbReference type="InterPro" id="IPR001810">
    <property type="entry name" value="F-box_dom"/>
</dbReference>
<sequence length="511" mass="58388">MHLPDELLGQIFMHVDTHDVDQKFRLSQVCSQWRKAALGLRQMWNRMSIMTPQDGHRLPLLLERSGPAALDVELLWQHRYQEPMLTSSERVLASTSLGGCRDRLQRLFIDVNRMETQHLSPLLAAGLSFPVLENLEIRSSYNRPQTLRLSFLAPQLRRLWLYQMDAVDWGQLLTQSLTHVHLEKCFGADLDLLETIFKQCAQLQSLTVRMLAFPVGFGGLETPVAQLVPRLRALDLSADVTDLVTILRTGCRGLLLDELTTETYNGHMDEETTQLLAEVFMGMNPLHSLQCLDDQDMILHDASGRMRRMRVWNEDSSWIWPDVWIELADRHKACDTMKKFHIRSFDWNDLAGAFSERPPLAEDIEVHVELASNVIDDPYNFEYDDPPVSETEKFSRGLRYLKCQKLGRIVFTDNENYEGNSNINAGSRAQVIHTLLDALVCESPVVEVCLSQAGLEKPTKQPYEEVPIAIQKLLDTKDKYVLCRHCATVLSAKQMTDLKAVLSEHQLKAIV</sequence>
<dbReference type="VEuPathDB" id="FungiDB:CLCR_03488"/>
<reference evidence="3" key="1">
    <citation type="submission" date="2015-07" db="EMBL/GenBank/DDBJ databases">
        <authorList>
            <person name="Teixeira M.M."/>
            <person name="Souza R.C."/>
            <person name="Almeida L.G."/>
            <person name="Vicente V.A."/>
            <person name="de Hoog S."/>
            <person name="Bocca A.L."/>
            <person name="de Almeida S.R."/>
            <person name="Vasconcelos A.T."/>
            <person name="Felipe M.S."/>
        </authorList>
    </citation>
    <scope>NUCLEOTIDE SEQUENCE [LARGE SCALE GENOMIC DNA]</scope>
    <source>
        <strain evidence="3">KSF</strain>
    </source>
</reference>
<accession>A0A1C1CHB6</accession>
<evidence type="ECO:0000313" key="2">
    <source>
        <dbReference type="EMBL" id="OCT47915.1"/>
    </source>
</evidence>
<dbReference type="EMBL" id="LGRB01000013">
    <property type="protein sequence ID" value="OCT47915.1"/>
    <property type="molecule type" value="Genomic_DNA"/>
</dbReference>
<dbReference type="Gene3D" id="1.20.1280.50">
    <property type="match status" value="1"/>
</dbReference>
<dbReference type="PANTHER" id="PTHR38926:SF5">
    <property type="entry name" value="F-BOX AND LEUCINE-RICH REPEAT PROTEIN 6"/>
    <property type="match status" value="1"/>
</dbReference>
<dbReference type="PANTHER" id="PTHR38926">
    <property type="entry name" value="F-BOX DOMAIN CONTAINING PROTEIN, EXPRESSED"/>
    <property type="match status" value="1"/>
</dbReference>
<dbReference type="VEuPathDB" id="FungiDB:G647_04438"/>
<organism evidence="2 3">
    <name type="scientific">Cladophialophora carrionii</name>
    <dbReference type="NCBI Taxonomy" id="86049"/>
    <lineage>
        <taxon>Eukaryota</taxon>
        <taxon>Fungi</taxon>
        <taxon>Dikarya</taxon>
        <taxon>Ascomycota</taxon>
        <taxon>Pezizomycotina</taxon>
        <taxon>Eurotiomycetes</taxon>
        <taxon>Chaetothyriomycetidae</taxon>
        <taxon>Chaetothyriales</taxon>
        <taxon>Herpotrichiellaceae</taxon>
        <taxon>Cladophialophora</taxon>
    </lineage>
</organism>
<evidence type="ECO:0000259" key="1">
    <source>
        <dbReference type="PROSITE" id="PS50181"/>
    </source>
</evidence>
<dbReference type="InterPro" id="IPR032675">
    <property type="entry name" value="LRR_dom_sf"/>
</dbReference>
<keyword evidence="3" id="KW-1185">Reference proteome</keyword>
<dbReference type="SUPFAM" id="SSF81383">
    <property type="entry name" value="F-box domain"/>
    <property type="match status" value="1"/>
</dbReference>
<dbReference type="Pfam" id="PF12937">
    <property type="entry name" value="F-box-like"/>
    <property type="match status" value="1"/>
</dbReference>
<dbReference type="InterPro" id="IPR036047">
    <property type="entry name" value="F-box-like_dom_sf"/>
</dbReference>
<dbReference type="OrthoDB" id="2995388at2759"/>
<dbReference type="SUPFAM" id="SSF52047">
    <property type="entry name" value="RNI-like"/>
    <property type="match status" value="1"/>
</dbReference>
<evidence type="ECO:0000313" key="3">
    <source>
        <dbReference type="Proteomes" id="UP000094526"/>
    </source>
</evidence>
<dbReference type="Gene3D" id="3.80.10.10">
    <property type="entry name" value="Ribonuclease Inhibitor"/>
    <property type="match status" value="1"/>
</dbReference>
<dbReference type="STRING" id="86049.A0A1C1CHB6"/>
<proteinExistence type="predicted"/>